<evidence type="ECO:0000313" key="2">
    <source>
        <dbReference type="Proteomes" id="UP001301388"/>
    </source>
</evidence>
<evidence type="ECO:0008006" key="3">
    <source>
        <dbReference type="Google" id="ProtNLM"/>
    </source>
</evidence>
<name>A0ABU5TGY2_9CYAN</name>
<keyword evidence="2" id="KW-1185">Reference proteome</keyword>
<dbReference type="RefSeq" id="WP_323260888.1">
    <property type="nucleotide sequence ID" value="NZ_JAYGIE010000024.1"/>
</dbReference>
<proteinExistence type="predicted"/>
<comment type="caution">
    <text evidence="1">The sequence shown here is derived from an EMBL/GenBank/DDBJ whole genome shotgun (WGS) entry which is preliminary data.</text>
</comment>
<reference evidence="1 2" key="1">
    <citation type="submission" date="2023-12" db="EMBL/GenBank/DDBJ databases">
        <title>Baltic Sea Cyanobacteria.</title>
        <authorList>
            <person name="Delbaje E."/>
            <person name="Fewer D.P."/>
            <person name="Shishido T.K."/>
        </authorList>
    </citation>
    <scope>NUCLEOTIDE SEQUENCE [LARGE SCALE GENOMIC DNA]</scope>
    <source>
        <strain evidence="1 2">UHCC 0370</strain>
    </source>
</reference>
<dbReference type="EMBL" id="JAYGIE010000024">
    <property type="protein sequence ID" value="MEA5477387.1"/>
    <property type="molecule type" value="Genomic_DNA"/>
</dbReference>
<gene>
    <name evidence="1" type="ORF">VB774_07115</name>
</gene>
<organism evidence="1 2">
    <name type="scientific">Pseudanabaena galeata UHCC 0370</name>
    <dbReference type="NCBI Taxonomy" id="3110310"/>
    <lineage>
        <taxon>Bacteria</taxon>
        <taxon>Bacillati</taxon>
        <taxon>Cyanobacteriota</taxon>
        <taxon>Cyanophyceae</taxon>
        <taxon>Pseudanabaenales</taxon>
        <taxon>Pseudanabaenaceae</taxon>
        <taxon>Pseudanabaena</taxon>
    </lineage>
</organism>
<protein>
    <recommendedName>
        <fullName evidence="3">Transposase</fullName>
    </recommendedName>
</protein>
<evidence type="ECO:0000313" key="1">
    <source>
        <dbReference type="EMBL" id="MEA5477387.1"/>
    </source>
</evidence>
<sequence length="61" mass="6940">MPSFANKDFSVLSHDKNALHIFATTIWTALQTALSLELSTRINWLTSEYLGEMWIVPPNMS</sequence>
<accession>A0ABU5TGY2</accession>
<dbReference type="Proteomes" id="UP001301388">
    <property type="component" value="Unassembled WGS sequence"/>
</dbReference>